<dbReference type="PANTHER" id="PTHR28055">
    <property type="entry name" value="ALTERED INHERITANCE OF MITOCHONDRIA PROTEIN 41, MITOCHONDRIAL"/>
    <property type="match status" value="1"/>
</dbReference>
<keyword evidence="3" id="KW-1185">Reference proteome</keyword>
<organism evidence="2 3">
    <name type="scientific">Conidiobolus coronatus (strain ATCC 28846 / CBS 209.66 / NRRL 28638)</name>
    <name type="common">Delacroixia coronata</name>
    <dbReference type="NCBI Taxonomy" id="796925"/>
    <lineage>
        <taxon>Eukaryota</taxon>
        <taxon>Fungi</taxon>
        <taxon>Fungi incertae sedis</taxon>
        <taxon>Zoopagomycota</taxon>
        <taxon>Entomophthoromycotina</taxon>
        <taxon>Entomophthoromycetes</taxon>
        <taxon>Entomophthorales</taxon>
        <taxon>Ancylistaceae</taxon>
        <taxon>Conidiobolus</taxon>
    </lineage>
</organism>
<sequence length="183" mass="20593">MRLINNLVKSQGLLKKSINYNFVKFYSDEAVIDKILPQLKSDLKTSMKARDKFRSGVIRGILSDINYAEMASAPGTKFLKDSELAPLLFKAIERRKDSIEQYKAGNRSDLVEVEETEIQVIQTYLPQPLSEEEILTEIKKVGEELGLKSVKDMGKLMANLKLDATRAPKAAIAKVAKNYLQSL</sequence>
<dbReference type="InterPro" id="IPR042184">
    <property type="entry name" value="YqeY/Aim41_N"/>
</dbReference>
<comment type="similarity">
    <text evidence="1">Belongs to the AIM41 family.</text>
</comment>
<evidence type="ECO:0000313" key="2">
    <source>
        <dbReference type="EMBL" id="KXN72934.1"/>
    </source>
</evidence>
<dbReference type="STRING" id="796925.A0A137PD55"/>
<accession>A0A137PD55</accession>
<gene>
    <name evidence="1" type="primary">AIM41</name>
    <name evidence="2" type="ORF">CONCODRAFT_55895</name>
</gene>
<protein>
    <recommendedName>
        <fullName evidence="1">Altered inheritance of mitochondria protein 41</fullName>
    </recommendedName>
</protein>
<dbReference type="SUPFAM" id="SSF89095">
    <property type="entry name" value="GatB/YqeY motif"/>
    <property type="match status" value="1"/>
</dbReference>
<keyword evidence="1" id="KW-0496">Mitochondrion</keyword>
<dbReference type="EMBL" id="KQ964444">
    <property type="protein sequence ID" value="KXN72934.1"/>
    <property type="molecule type" value="Genomic_DNA"/>
</dbReference>
<comment type="subcellular location">
    <subcellularLocation>
        <location evidence="1">Mitochondrion</location>
    </subcellularLocation>
</comment>
<evidence type="ECO:0000256" key="1">
    <source>
        <dbReference type="RuleBase" id="RU365099"/>
    </source>
</evidence>
<dbReference type="GO" id="GO:0005739">
    <property type="term" value="C:mitochondrion"/>
    <property type="evidence" value="ECO:0007669"/>
    <property type="project" value="UniProtKB-SubCell"/>
</dbReference>
<dbReference type="Gene3D" id="1.10.10.410">
    <property type="match status" value="1"/>
</dbReference>
<dbReference type="InterPro" id="IPR023168">
    <property type="entry name" value="GatB_Yqey_C_2"/>
</dbReference>
<reference evidence="2 3" key="1">
    <citation type="journal article" date="2015" name="Genome Biol. Evol.">
        <title>Phylogenomic analyses indicate that early fungi evolved digesting cell walls of algal ancestors of land plants.</title>
        <authorList>
            <person name="Chang Y."/>
            <person name="Wang S."/>
            <person name="Sekimoto S."/>
            <person name="Aerts A.L."/>
            <person name="Choi C."/>
            <person name="Clum A."/>
            <person name="LaButti K.M."/>
            <person name="Lindquist E.A."/>
            <person name="Yee Ngan C."/>
            <person name="Ohm R.A."/>
            <person name="Salamov A.A."/>
            <person name="Grigoriev I.V."/>
            <person name="Spatafora J.W."/>
            <person name="Berbee M.L."/>
        </authorList>
    </citation>
    <scope>NUCLEOTIDE SEQUENCE [LARGE SCALE GENOMIC DNA]</scope>
    <source>
        <strain evidence="2 3">NRRL 28638</strain>
    </source>
</reference>
<dbReference type="InterPro" id="IPR003789">
    <property type="entry name" value="Asn/Gln_tRNA_amidoTrase-B-like"/>
</dbReference>
<proteinExistence type="inferred from homology"/>
<dbReference type="GO" id="GO:0016884">
    <property type="term" value="F:carbon-nitrogen ligase activity, with glutamine as amido-N-donor"/>
    <property type="evidence" value="ECO:0007669"/>
    <property type="project" value="UniProtKB-UniRule"/>
</dbReference>
<dbReference type="InterPro" id="IPR019004">
    <property type="entry name" value="YqeY/Aim41"/>
</dbReference>
<dbReference type="OrthoDB" id="538640at2759"/>
<evidence type="ECO:0000313" key="3">
    <source>
        <dbReference type="Proteomes" id="UP000070444"/>
    </source>
</evidence>
<dbReference type="Pfam" id="PF09424">
    <property type="entry name" value="YqeY"/>
    <property type="match status" value="1"/>
</dbReference>
<dbReference type="Gene3D" id="1.10.1510.10">
    <property type="entry name" value="Uncharacterised protein YqeY/AIM41 PF09424, N-terminal domain"/>
    <property type="match status" value="1"/>
</dbReference>
<dbReference type="Proteomes" id="UP000070444">
    <property type="component" value="Unassembled WGS sequence"/>
</dbReference>
<name>A0A137PD55_CONC2</name>
<dbReference type="AlphaFoldDB" id="A0A137PD55"/>
<dbReference type="OMA" id="AMGAVMK"/>
<dbReference type="PANTHER" id="PTHR28055:SF1">
    <property type="entry name" value="ALTERED INHERITANCE OF MITOCHONDRIA PROTEIN 41, MITOCHONDRIAL"/>
    <property type="match status" value="1"/>
</dbReference>